<evidence type="ECO:0000259" key="12">
    <source>
        <dbReference type="SMART" id="SM00090"/>
    </source>
</evidence>
<dbReference type="EC" id="2.7.11.1" evidence="2"/>
<evidence type="ECO:0000256" key="1">
    <source>
        <dbReference type="ARBA" id="ARBA00009196"/>
    </source>
</evidence>
<keyword evidence="7" id="KW-0418">Kinase</keyword>
<dbReference type="PANTHER" id="PTHR45723">
    <property type="entry name" value="SERINE/THREONINE-PROTEIN KINASE RIO1"/>
    <property type="match status" value="1"/>
</dbReference>
<dbReference type="PROSITE" id="PS01245">
    <property type="entry name" value="RIO1"/>
    <property type="match status" value="1"/>
</dbReference>
<evidence type="ECO:0000313" key="14">
    <source>
        <dbReference type="Proteomes" id="UP000789752"/>
    </source>
</evidence>
<keyword evidence="8" id="KW-0067">ATP-binding</keyword>
<dbReference type="CDD" id="cd05145">
    <property type="entry name" value="RIO1_like"/>
    <property type="match status" value="1"/>
</dbReference>
<dbReference type="NCBIfam" id="NF041645">
    <property type="entry name" value="prot_kin_PA4780"/>
    <property type="match status" value="1"/>
</dbReference>
<evidence type="ECO:0000256" key="6">
    <source>
        <dbReference type="ARBA" id="ARBA00022741"/>
    </source>
</evidence>
<dbReference type="InterPro" id="IPR018934">
    <property type="entry name" value="RIO_dom"/>
</dbReference>
<dbReference type="SUPFAM" id="SSF56112">
    <property type="entry name" value="Protein kinase-like (PK-like)"/>
    <property type="match status" value="1"/>
</dbReference>
<evidence type="ECO:0000256" key="7">
    <source>
        <dbReference type="ARBA" id="ARBA00022777"/>
    </source>
</evidence>
<evidence type="ECO:0000256" key="5">
    <source>
        <dbReference type="ARBA" id="ARBA00022723"/>
    </source>
</evidence>
<evidence type="ECO:0000256" key="11">
    <source>
        <dbReference type="ARBA" id="ARBA00048679"/>
    </source>
</evidence>
<keyword evidence="3" id="KW-0723">Serine/threonine-protein kinase</keyword>
<comment type="similarity">
    <text evidence="1">Belongs to the protein kinase superfamily. RIO-type Ser/Thr kinase family.</text>
</comment>
<reference evidence="13 14" key="1">
    <citation type="submission" date="2021-04" db="EMBL/GenBank/DDBJ databases">
        <authorList>
            <person name="Vanwijnsberghe S."/>
        </authorList>
    </citation>
    <scope>NUCLEOTIDE SEQUENCE [LARGE SCALE GENOMIC DNA]</scope>
    <source>
        <strain evidence="13 14">LMG 32171</strain>
    </source>
</reference>
<evidence type="ECO:0000256" key="10">
    <source>
        <dbReference type="ARBA" id="ARBA00047899"/>
    </source>
</evidence>
<evidence type="ECO:0000256" key="8">
    <source>
        <dbReference type="ARBA" id="ARBA00022840"/>
    </source>
</evidence>
<dbReference type="SMART" id="SM00090">
    <property type="entry name" value="RIO"/>
    <property type="match status" value="1"/>
</dbReference>
<evidence type="ECO:0000256" key="4">
    <source>
        <dbReference type="ARBA" id="ARBA00022679"/>
    </source>
</evidence>
<evidence type="ECO:0000256" key="9">
    <source>
        <dbReference type="ARBA" id="ARBA00022842"/>
    </source>
</evidence>
<dbReference type="EMBL" id="CAJQYY010000001">
    <property type="protein sequence ID" value="CAG4886716.1"/>
    <property type="molecule type" value="Genomic_DNA"/>
</dbReference>
<evidence type="ECO:0000256" key="3">
    <source>
        <dbReference type="ARBA" id="ARBA00022527"/>
    </source>
</evidence>
<keyword evidence="4" id="KW-0808">Transferase</keyword>
<dbReference type="InterPro" id="IPR048148">
    <property type="entry name" value="Prot_kin_PA4780"/>
</dbReference>
<dbReference type="InterPro" id="IPR000687">
    <property type="entry name" value="RIO_kinase"/>
</dbReference>
<gene>
    <name evidence="13" type="ORF">R54767_00269</name>
</gene>
<feature type="domain" description="RIO kinase" evidence="12">
    <location>
        <begin position="45"/>
        <end position="305"/>
    </location>
</feature>
<dbReference type="InterPro" id="IPR011009">
    <property type="entry name" value="Kinase-like_dom_sf"/>
</dbReference>
<keyword evidence="9" id="KW-0460">Magnesium</keyword>
<dbReference type="InterPro" id="IPR051272">
    <property type="entry name" value="RIO-type_Ser/Thr_kinase"/>
</dbReference>
<organism evidence="13 14">
    <name type="scientific">Paraburkholderia gardini</name>
    <dbReference type="NCBI Taxonomy" id="2823469"/>
    <lineage>
        <taxon>Bacteria</taxon>
        <taxon>Pseudomonadati</taxon>
        <taxon>Pseudomonadota</taxon>
        <taxon>Betaproteobacteria</taxon>
        <taxon>Burkholderiales</taxon>
        <taxon>Burkholderiaceae</taxon>
        <taxon>Paraburkholderia</taxon>
    </lineage>
</organism>
<accession>A0ABM8TXT9</accession>
<comment type="caution">
    <text evidence="13">The sequence shown here is derived from an EMBL/GenBank/DDBJ whole genome shotgun (WGS) entry which is preliminary data.</text>
</comment>
<comment type="catalytic activity">
    <reaction evidence="10">
        <text>L-threonyl-[protein] + ATP = O-phospho-L-threonyl-[protein] + ADP + H(+)</text>
        <dbReference type="Rhea" id="RHEA:46608"/>
        <dbReference type="Rhea" id="RHEA-COMP:11060"/>
        <dbReference type="Rhea" id="RHEA-COMP:11605"/>
        <dbReference type="ChEBI" id="CHEBI:15378"/>
        <dbReference type="ChEBI" id="CHEBI:30013"/>
        <dbReference type="ChEBI" id="CHEBI:30616"/>
        <dbReference type="ChEBI" id="CHEBI:61977"/>
        <dbReference type="ChEBI" id="CHEBI:456216"/>
        <dbReference type="EC" id="2.7.11.1"/>
    </reaction>
</comment>
<dbReference type="Pfam" id="PF01163">
    <property type="entry name" value="RIO1"/>
    <property type="match status" value="1"/>
</dbReference>
<protein>
    <recommendedName>
        <fullName evidence="2">non-specific serine/threonine protein kinase</fullName>
        <ecNumber evidence="2">2.7.11.1</ecNumber>
    </recommendedName>
</protein>
<dbReference type="Proteomes" id="UP000789752">
    <property type="component" value="Unassembled WGS sequence"/>
</dbReference>
<proteinExistence type="inferred from homology"/>
<keyword evidence="5" id="KW-0479">Metal-binding</keyword>
<evidence type="ECO:0000256" key="2">
    <source>
        <dbReference type="ARBA" id="ARBA00012513"/>
    </source>
</evidence>
<name>A0ABM8TXT9_9BURK</name>
<dbReference type="Gene3D" id="1.10.510.10">
    <property type="entry name" value="Transferase(Phosphotransferase) domain 1"/>
    <property type="match status" value="1"/>
</dbReference>
<dbReference type="InterPro" id="IPR018935">
    <property type="entry name" value="RIO_kinase_CS"/>
</dbReference>
<keyword evidence="6" id="KW-0547">Nucleotide-binding</keyword>
<dbReference type="Gene3D" id="3.30.200.20">
    <property type="entry name" value="Phosphorylase Kinase, domain 1"/>
    <property type="match status" value="1"/>
</dbReference>
<evidence type="ECO:0000313" key="13">
    <source>
        <dbReference type="EMBL" id="CAG4886716.1"/>
    </source>
</evidence>
<keyword evidence="14" id="KW-1185">Reference proteome</keyword>
<sequence length="356" mass="39512">MHLRGRREICVGSSPATLIIRHDSIHLPRSKLTADSTGYAIHQFDRHAYLSGPLTIHACGMHVLRAATGGRMKIPKRLAPLLEEGLIDEVIGQLMSGKEATVYVVRSGESTRCAKVYKDAKQRSFRQAASYRDGRKVKNSRQARAMEKGTRYGRQMQEASWQNAEVDALFRLADAGVRVPQPYICTDGVLLMELVIDAEGDVAPRLNDVDLTEARALELHALLLNQVVRMLCAGMIHGDLSEYNILMAADGPVIIDLPQAVDAAGNNEAAAMLKRDVDNLAAYFGRFAPQILTTRYGTEIWTLFEAGQLHVDAELTGRIEVDTRPVDLDSVLQELEDTRLEEDARLRRQQELSAGR</sequence>
<comment type="catalytic activity">
    <reaction evidence="11">
        <text>L-seryl-[protein] + ATP = O-phospho-L-seryl-[protein] + ADP + H(+)</text>
        <dbReference type="Rhea" id="RHEA:17989"/>
        <dbReference type="Rhea" id="RHEA-COMP:9863"/>
        <dbReference type="Rhea" id="RHEA-COMP:11604"/>
        <dbReference type="ChEBI" id="CHEBI:15378"/>
        <dbReference type="ChEBI" id="CHEBI:29999"/>
        <dbReference type="ChEBI" id="CHEBI:30616"/>
        <dbReference type="ChEBI" id="CHEBI:83421"/>
        <dbReference type="ChEBI" id="CHEBI:456216"/>
        <dbReference type="EC" id="2.7.11.1"/>
    </reaction>
</comment>